<dbReference type="InterPro" id="IPR001279">
    <property type="entry name" value="Metallo-B-lactamas"/>
</dbReference>
<evidence type="ECO:0000313" key="3">
    <source>
        <dbReference type="EMBL" id="OAI01746.1"/>
    </source>
</evidence>
<dbReference type="Gene3D" id="3.60.15.10">
    <property type="entry name" value="Ribonuclease Z/Hydroxyacylglutathione hydrolase-like"/>
    <property type="match status" value="1"/>
</dbReference>
<dbReference type="InterPro" id="IPR036866">
    <property type="entry name" value="RibonucZ/Hydroxyglut_hydro"/>
</dbReference>
<reference evidence="5" key="2">
    <citation type="submission" date="2016-03" db="EMBL/GenBank/DDBJ databases">
        <authorList>
            <person name="Heylen K."/>
            <person name="De Vos P."/>
            <person name="Vekeman B."/>
        </authorList>
    </citation>
    <scope>NUCLEOTIDE SEQUENCE [LARGE SCALE GENOMIC DNA]</scope>
    <source>
        <strain evidence="5">R-45363</strain>
    </source>
</reference>
<dbReference type="Proteomes" id="UP000078090">
    <property type="component" value="Unassembled WGS sequence"/>
</dbReference>
<protein>
    <recommendedName>
        <fullName evidence="1">Metallo-beta-lactamase domain-containing protein</fullName>
    </recommendedName>
</protein>
<sequence>MSKIYNYDDPIAITDDIYWIGFCDESAHMHCNPYLLIDGDEAVLFDPGSVPEFPIIMRKIIDLINPEKISLIVVAHQDPDVCANLPIVEDLIGRADLQVAGHTNTMRLIQHLGFTSKLYVVDEHEYRYTLKSGRVLSFHPTLYLHAPGAITTYDAKTKSLFSSDLFGALDDEWSLFASAKFPQDMDSFHQAYMPNNQILRFGLKNIEHLDIARILPQHGSVIEGGKVQEAFAHLKGLRCGIDLLGG</sequence>
<organism evidence="3 4">
    <name type="scientific">Methylomonas methanica</name>
    <dbReference type="NCBI Taxonomy" id="421"/>
    <lineage>
        <taxon>Bacteria</taxon>
        <taxon>Pseudomonadati</taxon>
        <taxon>Pseudomonadota</taxon>
        <taxon>Gammaproteobacteria</taxon>
        <taxon>Methylococcales</taxon>
        <taxon>Methylococcaceae</taxon>
        <taxon>Methylomonas</taxon>
    </lineage>
</organism>
<evidence type="ECO:0000313" key="5">
    <source>
        <dbReference type="Proteomes" id="UP000078090"/>
    </source>
</evidence>
<dbReference type="SMART" id="SM00849">
    <property type="entry name" value="Lactamase_B"/>
    <property type="match status" value="1"/>
</dbReference>
<evidence type="ECO:0000313" key="2">
    <source>
        <dbReference type="EMBL" id="OAI00866.1"/>
    </source>
</evidence>
<dbReference type="InterPro" id="IPR045761">
    <property type="entry name" value="ODP_dom"/>
</dbReference>
<reference evidence="3 4" key="1">
    <citation type="submission" date="2016-03" db="EMBL/GenBank/DDBJ databases">
        <authorList>
            <person name="Ploux O."/>
        </authorList>
    </citation>
    <scope>NUCLEOTIDE SEQUENCE [LARGE SCALE GENOMIC DNA]</scope>
    <source>
        <strain evidence="2">R-45363</strain>
        <strain evidence="3 4">R-45371</strain>
    </source>
</reference>
<accession>A0A177M7P3</accession>
<proteinExistence type="predicted"/>
<dbReference type="OrthoDB" id="9812260at2"/>
<dbReference type="PANTHER" id="PTHR43041:SF1">
    <property type="entry name" value="METALLO-BETA-LACTAMASE DOMAIN-CONTAINING PROTEIN"/>
    <property type="match status" value="1"/>
</dbReference>
<dbReference type="PANTHER" id="PTHR43041">
    <property type="entry name" value="HYDROLASE, METALLO-BETA-LACTAMASE SUPERFAMILY"/>
    <property type="match status" value="1"/>
</dbReference>
<dbReference type="EMBL" id="LUUH01000066">
    <property type="protein sequence ID" value="OAI01746.1"/>
    <property type="molecule type" value="Genomic_DNA"/>
</dbReference>
<gene>
    <name evidence="2" type="ORF">A1332_18480</name>
    <name evidence="3" type="ORF">A1353_00570</name>
</gene>
<evidence type="ECO:0000313" key="4">
    <source>
        <dbReference type="Proteomes" id="UP000077763"/>
    </source>
</evidence>
<dbReference type="RefSeq" id="WP_064009786.1">
    <property type="nucleotide sequence ID" value="NZ_LUUG01000095.1"/>
</dbReference>
<dbReference type="Pfam" id="PF19583">
    <property type="entry name" value="ODP"/>
    <property type="match status" value="1"/>
</dbReference>
<dbReference type="EMBL" id="LUUG01000095">
    <property type="protein sequence ID" value="OAI00866.1"/>
    <property type="molecule type" value="Genomic_DNA"/>
</dbReference>
<feature type="domain" description="Metallo-beta-lactamase" evidence="1">
    <location>
        <begin position="30"/>
        <end position="218"/>
    </location>
</feature>
<dbReference type="Proteomes" id="UP000077763">
    <property type="component" value="Unassembled WGS sequence"/>
</dbReference>
<dbReference type="AlphaFoldDB" id="A0A177M7P3"/>
<comment type="caution">
    <text evidence="3">The sequence shown here is derived from an EMBL/GenBank/DDBJ whole genome shotgun (WGS) entry which is preliminary data.</text>
</comment>
<dbReference type="SUPFAM" id="SSF56281">
    <property type="entry name" value="Metallo-hydrolase/oxidoreductase"/>
    <property type="match status" value="1"/>
</dbReference>
<evidence type="ECO:0000259" key="1">
    <source>
        <dbReference type="SMART" id="SM00849"/>
    </source>
</evidence>
<name>A0A177M7P3_METMH</name>